<gene>
    <name evidence="5" type="ORF">CE91St30_09280</name>
</gene>
<comment type="subcellular location">
    <subcellularLocation>
        <location evidence="1">Cell envelope</location>
    </subcellularLocation>
</comment>
<name>A0ABN6MC71_9ACTN</name>
<dbReference type="EMBL" id="AP025564">
    <property type="protein sequence ID" value="BDE95595.1"/>
    <property type="molecule type" value="Genomic_DNA"/>
</dbReference>
<protein>
    <recommendedName>
        <fullName evidence="7">Repeat protein (TIGR02543 family)</fullName>
    </recommendedName>
</protein>
<keyword evidence="3" id="KW-0812">Transmembrane</keyword>
<dbReference type="InterPro" id="IPR013378">
    <property type="entry name" value="InlB-like_B-rpt"/>
</dbReference>
<proteinExistence type="predicted"/>
<feature type="chain" id="PRO_5047042501" description="Repeat protein (TIGR02543 family)" evidence="4">
    <location>
        <begin position="26"/>
        <end position="1382"/>
    </location>
</feature>
<feature type="signal peptide" evidence="4">
    <location>
        <begin position="1"/>
        <end position="25"/>
    </location>
</feature>
<feature type="transmembrane region" description="Helical" evidence="3">
    <location>
        <begin position="1352"/>
        <end position="1372"/>
    </location>
</feature>
<dbReference type="Pfam" id="PF09479">
    <property type="entry name" value="Flg_new"/>
    <property type="match status" value="2"/>
</dbReference>
<keyword evidence="3" id="KW-1133">Transmembrane helix</keyword>
<evidence type="ECO:0000256" key="2">
    <source>
        <dbReference type="SAM" id="MobiDB-lite"/>
    </source>
</evidence>
<keyword evidence="3" id="KW-0472">Membrane</keyword>
<evidence type="ECO:0000256" key="3">
    <source>
        <dbReference type="SAM" id="Phobius"/>
    </source>
</evidence>
<sequence length="1382" mass="138768">MKRRMVLPIILSCILSVSLVPIAYAEQGNSVSADPLVQSVRAEGGAADTEIEADAAFESFESDGDNEAEDALGSPSNEGGEAEDVPASPSGEGDESGDFAGLPSAENDGSADTLGLRSTDGADADGSLGTLSAEDFVVSGGIPEIDYRYQDGVLELLNDGAYRVSLAEGTSSTQDTIKVGSGVVATLTLHNVAIDNTGRADAGGIVLDGGAAVILVIEGACRIAAGSGAAGVLVPVGAALTVENPANGLLSVKGGSGAAGIGGGASSLSSNSGSISVRCDAIVEAGANAYAIGPGTGGSPTNSVTLPATGIVAVGSVDATKVNEVAYHSNGGYDFATTVLTYSSDSIVLPTSAQLMRYDAGFPDTGARGWSASPHDEVGIGQGGAYTLTAASTTLYAAGAQRDLVVEGATTGYTYVEGTLHISAGGTYTVSMRDGVETTTDNIVVAAAATVTIDGITIQQPSTQNRSCILIERQVNLLIKGSNTLHASMTSSAVRVSSSAKVTINDADDATATLVAQAGPGGKNGGGGAAIGESMQSSAGEIVIEGGTITAHGGDRAPGVGSGTYASNASKSITIAGDAAVKATGGSGSAGIGSGFQSELKGQVLIKDQARVEARGVSTSPGIGSGMYSKFAGSISIQDQAVVKAFGDGAPGMGSGYNGACTGTIAIHSLGVQSSGTRAFGSPTADLAGSRTVAYAFYSAAGSHQTTLNYIGDTATMPDTTWLRMFSSDYGDIGTRAWRTLQEPTLYPRGGDYSLTDALTVLYAVEAVRDLTVKGGVEGADYRYQGDGKLVVLSGAALSVELREGLQATTDRIAVPSGIEARITIENVAIETSSGSPISLATDASLALTLVGDNRLVSLDRYSGIAVPGDADLSIRAGSEGASLFAQGAALFPGIGASGADPCGSIAIMGATVEAHGGIYSAGIGAPYGGRLVGDIVVSEEAVVKAYGSTDGVSIGAGLYGLIIGSISLPDTGVFAPQGVGTPNEPYPGVRTVAYRGDGAELSLAYGSDGIKLATFERLARFDDAFSGSGTYWVEQGQQEVGYPIADGAAVTVAADTVFASGHRVTFDSAGGSAVDDVYAAHGEAVAQPADPSREAYAAAGWTSGGEPWSFSQPIGADLALTMEWNPVAYSITYENTRGTENGNPLSYTVESADIALAPLGEAEGYRFTGWFDAAEGGAEVTAIPSGSKGNVTLYAQWQFVYRLIDGPDRIERKSTDAVFSFTGDISDAVGVSVNGREFSLAQGEGRVDLADGGMPAGKLESGSVVLTLHGSYLDGIENGAHEVKLVFADGQHVAHTFELARADDPDDSDGPSGPSDPTDPAEPVDPGNPGGSGSWTGGGSRGGLAAVGDELGAAPLAVLALCSLVAAYAALGSRSKRGEDR</sequence>
<evidence type="ECO:0000313" key="5">
    <source>
        <dbReference type="EMBL" id="BDE95595.1"/>
    </source>
</evidence>
<feature type="region of interest" description="Disordered" evidence="2">
    <location>
        <begin position="61"/>
        <end position="121"/>
    </location>
</feature>
<evidence type="ECO:0008006" key="7">
    <source>
        <dbReference type="Google" id="ProtNLM"/>
    </source>
</evidence>
<keyword evidence="6" id="KW-1185">Reference proteome</keyword>
<dbReference type="NCBIfam" id="TIGR02543">
    <property type="entry name" value="List_Bact_rpt"/>
    <property type="match status" value="1"/>
</dbReference>
<dbReference type="Gene3D" id="2.60.40.4270">
    <property type="entry name" value="Listeria-Bacteroides repeat domain"/>
    <property type="match status" value="2"/>
</dbReference>
<feature type="compositionally biased region" description="Acidic residues" evidence="2">
    <location>
        <begin position="61"/>
        <end position="70"/>
    </location>
</feature>
<feature type="compositionally biased region" description="Gly residues" evidence="2">
    <location>
        <begin position="1329"/>
        <end position="1343"/>
    </location>
</feature>
<organism evidence="5 6">
    <name type="scientific">Raoultibacter timonensis</name>
    <dbReference type="NCBI Taxonomy" id="1907662"/>
    <lineage>
        <taxon>Bacteria</taxon>
        <taxon>Bacillati</taxon>
        <taxon>Actinomycetota</taxon>
        <taxon>Coriobacteriia</taxon>
        <taxon>Eggerthellales</taxon>
        <taxon>Eggerthellaceae</taxon>
        <taxon>Raoultibacter</taxon>
    </lineage>
</organism>
<reference evidence="5 6" key="1">
    <citation type="submission" date="2022-01" db="EMBL/GenBank/DDBJ databases">
        <title>Novel bile acid biosynthetic pathways are enriched in the microbiome of centenarians.</title>
        <authorList>
            <person name="Sato Y."/>
            <person name="Atarashi K."/>
            <person name="Plichta R.D."/>
            <person name="Arai Y."/>
            <person name="Sasajima S."/>
            <person name="Kearney M.S."/>
            <person name="Suda W."/>
            <person name="Takeshita K."/>
            <person name="Sasaki T."/>
            <person name="Okamoto S."/>
            <person name="Skelly N.A."/>
            <person name="Okamura Y."/>
            <person name="Vlamakis H."/>
            <person name="Li Y."/>
            <person name="Tanoue T."/>
            <person name="Takei H."/>
            <person name="Nittono H."/>
            <person name="Narushima S."/>
            <person name="Irie J."/>
            <person name="Itoh H."/>
            <person name="Moriya K."/>
            <person name="Sugiura Y."/>
            <person name="Suematsu M."/>
            <person name="Moritoki N."/>
            <person name="Shibata S."/>
            <person name="Littman R.D."/>
            <person name="Fischbach A.M."/>
            <person name="Uwamino Y."/>
            <person name="Inoue T."/>
            <person name="Honda A."/>
            <person name="Hattori M."/>
            <person name="Murai T."/>
            <person name="Xavier J.R."/>
            <person name="Hirose N."/>
            <person name="Honda K."/>
        </authorList>
    </citation>
    <scope>NUCLEOTIDE SEQUENCE [LARGE SCALE GENOMIC DNA]</scope>
    <source>
        <strain evidence="5 6">CE91-St30</strain>
    </source>
</reference>
<keyword evidence="4" id="KW-0732">Signal</keyword>
<evidence type="ECO:0000256" key="4">
    <source>
        <dbReference type="SAM" id="SignalP"/>
    </source>
</evidence>
<evidence type="ECO:0000256" key="1">
    <source>
        <dbReference type="ARBA" id="ARBA00004196"/>
    </source>
</evidence>
<accession>A0ABN6MC71</accession>
<dbReference type="RefSeq" id="WP_244411928.1">
    <property type="nucleotide sequence ID" value="NZ_AP025564.1"/>
</dbReference>
<feature type="region of interest" description="Disordered" evidence="2">
    <location>
        <begin position="1302"/>
        <end position="1347"/>
    </location>
</feature>
<dbReference type="InterPro" id="IPR042229">
    <property type="entry name" value="Listeria/Bacterioides_rpt_sf"/>
</dbReference>
<dbReference type="Proteomes" id="UP001320544">
    <property type="component" value="Chromosome"/>
</dbReference>
<evidence type="ECO:0000313" key="6">
    <source>
        <dbReference type="Proteomes" id="UP001320544"/>
    </source>
</evidence>